<dbReference type="InterPro" id="IPR007630">
    <property type="entry name" value="RNA_pol_sigma70_r4"/>
</dbReference>
<name>A0A9Y2AH36_9FIRM</name>
<dbReference type="SUPFAM" id="SSF88946">
    <property type="entry name" value="Sigma2 domain of RNA polymerase sigma factors"/>
    <property type="match status" value="1"/>
</dbReference>
<feature type="domain" description="RNA polymerase sigma-70" evidence="6">
    <location>
        <begin position="209"/>
        <end position="235"/>
    </location>
</feature>
<dbReference type="SUPFAM" id="SSF88659">
    <property type="entry name" value="Sigma3 and sigma4 domains of RNA polymerase sigma factors"/>
    <property type="match status" value="2"/>
</dbReference>
<dbReference type="PRINTS" id="PR00046">
    <property type="entry name" value="SIGMA70FCT"/>
</dbReference>
<keyword evidence="2" id="KW-0805">Transcription regulation</keyword>
<dbReference type="PIRSF" id="PIRSF000770">
    <property type="entry name" value="RNA_pol_sigma-SigE/K"/>
    <property type="match status" value="1"/>
</dbReference>
<accession>A0A9Y2AH36</accession>
<dbReference type="Pfam" id="PF04539">
    <property type="entry name" value="Sigma70_r3"/>
    <property type="match status" value="1"/>
</dbReference>
<dbReference type="PANTHER" id="PTHR30603:SF17">
    <property type="entry name" value="RNA POLYMERASE SIGMA-G FACTOR"/>
    <property type="match status" value="1"/>
</dbReference>
<dbReference type="InterPro" id="IPR000943">
    <property type="entry name" value="RNA_pol_sigma70"/>
</dbReference>
<evidence type="ECO:0000256" key="1">
    <source>
        <dbReference type="ARBA" id="ARBA00022969"/>
    </source>
</evidence>
<dbReference type="Gene3D" id="1.20.120.1810">
    <property type="match status" value="1"/>
</dbReference>
<dbReference type="NCBIfam" id="NF004052">
    <property type="entry name" value="PRK05572.1"/>
    <property type="match status" value="1"/>
</dbReference>
<dbReference type="GO" id="GO:0016987">
    <property type="term" value="F:sigma factor activity"/>
    <property type="evidence" value="ECO:0007669"/>
    <property type="project" value="UniProtKB-KW"/>
</dbReference>
<dbReference type="CDD" id="cd06171">
    <property type="entry name" value="Sigma70_r4"/>
    <property type="match status" value="1"/>
</dbReference>
<keyword evidence="5" id="KW-0804">Transcription</keyword>
<sequence>MLSNEKIMDLITQAQSGDIGAKEVLLTENLNLVRSIVHRFTNRGYEWDDLFQIGCMGMVKAIERFDLSFNVKFSTYAVPMIIGEIRRFIRDDNPIKVSRPIKDIAYKVHKVQEFLRGSLGHEPTIQEIAEKSELSTQEIISALDAMQPIVSLYEATTNNSGDQLLLLDQIASTNDEIDCLEKITLNEVIDRLSEKERYVIRMRFYEDKTQSEIANQIGLSQVQISRIEKQALKKIKNFL</sequence>
<dbReference type="GO" id="GO:0030435">
    <property type="term" value="P:sporulation resulting in formation of a cellular spore"/>
    <property type="evidence" value="ECO:0007669"/>
    <property type="project" value="UniProtKB-KW"/>
</dbReference>
<dbReference type="Pfam" id="PF04542">
    <property type="entry name" value="Sigma70_r2"/>
    <property type="match status" value="1"/>
</dbReference>
<evidence type="ECO:0000259" key="6">
    <source>
        <dbReference type="PROSITE" id="PS00716"/>
    </source>
</evidence>
<keyword evidence="4" id="KW-0238">DNA-binding</keyword>
<dbReference type="PANTHER" id="PTHR30603">
    <property type="entry name" value="RNA POLYMERASE SIGMA FACTOR RPO"/>
    <property type="match status" value="1"/>
</dbReference>
<evidence type="ECO:0000313" key="8">
    <source>
        <dbReference type="Proteomes" id="UP001243623"/>
    </source>
</evidence>
<keyword evidence="1" id="KW-0749">Sporulation</keyword>
<organism evidence="7 8">
    <name type="scientific">Selenobaculum gibii</name>
    <dbReference type="NCBI Taxonomy" id="3054208"/>
    <lineage>
        <taxon>Bacteria</taxon>
        <taxon>Bacillati</taxon>
        <taxon>Bacillota</taxon>
        <taxon>Negativicutes</taxon>
        <taxon>Selenomonadales</taxon>
        <taxon>Selenomonadaceae</taxon>
        <taxon>Selenobaculum</taxon>
    </lineage>
</organism>
<dbReference type="NCBIfam" id="TIGR02980">
    <property type="entry name" value="SigBFG"/>
    <property type="match status" value="1"/>
</dbReference>
<dbReference type="InterPro" id="IPR013325">
    <property type="entry name" value="RNA_pol_sigma_r2"/>
</dbReference>
<dbReference type="GO" id="GO:0006352">
    <property type="term" value="P:DNA-templated transcription initiation"/>
    <property type="evidence" value="ECO:0007669"/>
    <property type="project" value="InterPro"/>
</dbReference>
<keyword evidence="8" id="KW-1185">Reference proteome</keyword>
<evidence type="ECO:0000313" key="7">
    <source>
        <dbReference type="EMBL" id="WIW69651.1"/>
    </source>
</evidence>
<dbReference type="KEGG" id="sgbi:P3F81_06895"/>
<dbReference type="GO" id="GO:0003677">
    <property type="term" value="F:DNA binding"/>
    <property type="evidence" value="ECO:0007669"/>
    <property type="project" value="UniProtKB-KW"/>
</dbReference>
<dbReference type="Pfam" id="PF04545">
    <property type="entry name" value="Sigma70_r4"/>
    <property type="match status" value="1"/>
</dbReference>
<evidence type="ECO:0000256" key="3">
    <source>
        <dbReference type="ARBA" id="ARBA00023082"/>
    </source>
</evidence>
<reference evidence="7" key="1">
    <citation type="submission" date="2023-03" db="EMBL/GenBank/DDBJ databases">
        <title>Selenobaculum gbiensis gen. nov. sp. nov., a new bacterium isolated from the gut microbiota of IBD patient.</title>
        <authorList>
            <person name="Yeo S."/>
            <person name="Park H."/>
            <person name="Huh C.S."/>
        </authorList>
    </citation>
    <scope>NUCLEOTIDE SEQUENCE</scope>
    <source>
        <strain evidence="7">ICN-92133</strain>
    </source>
</reference>
<dbReference type="NCBIfam" id="TIGR02937">
    <property type="entry name" value="sigma70-ECF"/>
    <property type="match status" value="1"/>
</dbReference>
<dbReference type="AlphaFoldDB" id="A0A9Y2AH36"/>
<dbReference type="Proteomes" id="UP001243623">
    <property type="component" value="Chromosome"/>
</dbReference>
<evidence type="ECO:0000256" key="5">
    <source>
        <dbReference type="ARBA" id="ARBA00023163"/>
    </source>
</evidence>
<dbReference type="RefSeq" id="WP_147668998.1">
    <property type="nucleotide sequence ID" value="NZ_CP120678.1"/>
</dbReference>
<dbReference type="InterPro" id="IPR014284">
    <property type="entry name" value="RNA_pol_sigma-70_dom"/>
</dbReference>
<gene>
    <name evidence="7" type="ORF">P3F81_06895</name>
</gene>
<dbReference type="EMBL" id="CP120678">
    <property type="protein sequence ID" value="WIW69651.1"/>
    <property type="molecule type" value="Genomic_DNA"/>
</dbReference>
<evidence type="ECO:0000256" key="4">
    <source>
        <dbReference type="ARBA" id="ARBA00023125"/>
    </source>
</evidence>
<dbReference type="PROSITE" id="PS00716">
    <property type="entry name" value="SIGMA70_2"/>
    <property type="match status" value="1"/>
</dbReference>
<evidence type="ECO:0000256" key="2">
    <source>
        <dbReference type="ARBA" id="ARBA00023015"/>
    </source>
</evidence>
<dbReference type="InterPro" id="IPR014322">
    <property type="entry name" value="RNA_pol_sigma-B/F/G"/>
</dbReference>
<proteinExistence type="predicted"/>
<dbReference type="InterPro" id="IPR007627">
    <property type="entry name" value="RNA_pol_sigma70_r2"/>
</dbReference>
<dbReference type="InterPro" id="IPR050239">
    <property type="entry name" value="Sigma-70_RNA_pol_init_factors"/>
</dbReference>
<protein>
    <submittedName>
        <fullName evidence="7">SigF/SigG family RNA polymerase sporulation sigma factor</fullName>
    </submittedName>
</protein>
<dbReference type="Gene3D" id="1.20.140.160">
    <property type="match status" value="1"/>
</dbReference>
<dbReference type="InterPro" id="IPR007624">
    <property type="entry name" value="RNA_pol_sigma70_r3"/>
</dbReference>
<keyword evidence="3" id="KW-0731">Sigma factor</keyword>
<dbReference type="InterPro" id="IPR013324">
    <property type="entry name" value="RNA_pol_sigma_r3/r4-like"/>
</dbReference>